<evidence type="ECO:0000256" key="1">
    <source>
        <dbReference type="SAM" id="MobiDB-lite"/>
    </source>
</evidence>
<feature type="region of interest" description="Disordered" evidence="1">
    <location>
        <begin position="50"/>
        <end position="71"/>
    </location>
</feature>
<feature type="compositionally biased region" description="Polar residues" evidence="1">
    <location>
        <begin position="471"/>
        <end position="488"/>
    </location>
</feature>
<evidence type="ECO:0008006" key="4">
    <source>
        <dbReference type="Google" id="ProtNLM"/>
    </source>
</evidence>
<feature type="compositionally biased region" description="Polar residues" evidence="1">
    <location>
        <begin position="50"/>
        <end position="67"/>
    </location>
</feature>
<evidence type="ECO:0000313" key="2">
    <source>
        <dbReference type="EMBL" id="KAK9149416.1"/>
    </source>
</evidence>
<accession>A0AAP0KB59</accession>
<dbReference type="InterPro" id="IPR039319">
    <property type="entry name" value="ELF3-like"/>
</dbReference>
<feature type="region of interest" description="Disordered" evidence="1">
    <location>
        <begin position="457"/>
        <end position="500"/>
    </location>
</feature>
<dbReference type="AlphaFoldDB" id="A0AAP0KB59"/>
<gene>
    <name evidence="2" type="ORF">Scep_008173</name>
</gene>
<dbReference type="EMBL" id="JBBNAG010000003">
    <property type="protein sequence ID" value="KAK9149416.1"/>
    <property type="molecule type" value="Genomic_DNA"/>
</dbReference>
<protein>
    <recommendedName>
        <fullName evidence="4">Early flowering 3</fullName>
    </recommendedName>
</protein>
<sequence length="777" mass="83944">MKGEKSLSVGVGVGAGAPLFPRLHVTDAEKGGLRAPPRNKMAIYEQLSVATPRSTNSGSLPHKPSSSQGGGCERYAVSQFYTCPPPPPTASSTEKVQSCSPNTPLAGDANFSSVNASEPFVLTAECNFLPPHVFSKLKNAGRKKLDDEEVDNVVSGSVDSKVTPASSIYQHNYIMKRLPCSIDPGCSTILPRNGLSKTAAAMCSSPTQLNRASDLQLKGSNSKNLTLGCDSKDSTPENLVKNHRICIDNLEVKTTSARNSASQLLPGKKSKTHEKLKNTVSCLGHNCQSNPVNDLESMRDMDAQLQQAYRSGLRQESVGCSDGVPTEPNKLVEENILSVRSESCSSTSIRYDCRSPKEIDKKNGDCDDEACMPFETDDVDRNDDTSEASMVQSVSGMEITADDVVDIIGQQHFWKARKVILNQQRAFATQVFELHRLIEVQRLFAGLPNLVEENMDGRKPFRKLPNECIPKSQTAKGKNDCQKQNQSSERADENSVENHRPNLQVAKGVNKELAEYSSFLPQHSNCSSFSGNTPPALLPANNNAGPWSFHLPPGNQWLVPVMSPSEGLIYKPYAGPFPPNTGFMAQIYGGCGPNSASSMEGRFLNSSYGTQATLAQGINVHAATRTFPSPTIFPSYCMPLPNQVNSTTAYNLTALPGAAVLGQTERFQCQSNSSNHGNQAASSCVGNSQAYKGSERNSSLVSHPSASTQDLGANRVSEGRTALPLFPMDSPVMKPLQNRNQQKTVIKVVPHNPISATASAARIFQSIQAERRQCDTS</sequence>
<keyword evidence="3" id="KW-1185">Reference proteome</keyword>
<dbReference type="GO" id="GO:2000028">
    <property type="term" value="P:regulation of photoperiodism, flowering"/>
    <property type="evidence" value="ECO:0007669"/>
    <property type="project" value="InterPro"/>
</dbReference>
<reference evidence="2 3" key="1">
    <citation type="submission" date="2024-01" db="EMBL/GenBank/DDBJ databases">
        <title>Genome assemblies of Stephania.</title>
        <authorList>
            <person name="Yang L."/>
        </authorList>
    </citation>
    <scope>NUCLEOTIDE SEQUENCE [LARGE SCALE GENOMIC DNA]</scope>
    <source>
        <strain evidence="2">JXDWG</strain>
        <tissue evidence="2">Leaf</tissue>
    </source>
</reference>
<comment type="caution">
    <text evidence="2">The sequence shown here is derived from an EMBL/GenBank/DDBJ whole genome shotgun (WGS) entry which is preliminary data.</text>
</comment>
<dbReference type="PANTHER" id="PTHR34281">
    <property type="entry name" value="PROTEIN EARLY FLOWERING 3"/>
    <property type="match status" value="1"/>
</dbReference>
<feature type="compositionally biased region" description="Polar residues" evidence="1">
    <location>
        <begin position="695"/>
        <end position="711"/>
    </location>
</feature>
<dbReference type="PANTHER" id="PTHR34281:SF2">
    <property type="entry name" value="PROTEIN EARLY FLOWERING 3"/>
    <property type="match status" value="1"/>
</dbReference>
<feature type="region of interest" description="Disordered" evidence="1">
    <location>
        <begin position="695"/>
        <end position="715"/>
    </location>
</feature>
<feature type="compositionally biased region" description="Basic and acidic residues" evidence="1">
    <location>
        <begin position="489"/>
        <end position="500"/>
    </location>
</feature>
<organism evidence="2 3">
    <name type="scientific">Stephania cephalantha</name>
    <dbReference type="NCBI Taxonomy" id="152367"/>
    <lineage>
        <taxon>Eukaryota</taxon>
        <taxon>Viridiplantae</taxon>
        <taxon>Streptophyta</taxon>
        <taxon>Embryophyta</taxon>
        <taxon>Tracheophyta</taxon>
        <taxon>Spermatophyta</taxon>
        <taxon>Magnoliopsida</taxon>
        <taxon>Ranunculales</taxon>
        <taxon>Menispermaceae</taxon>
        <taxon>Menispermoideae</taxon>
        <taxon>Cissampelideae</taxon>
        <taxon>Stephania</taxon>
    </lineage>
</organism>
<proteinExistence type="predicted"/>
<dbReference type="Proteomes" id="UP001419268">
    <property type="component" value="Unassembled WGS sequence"/>
</dbReference>
<evidence type="ECO:0000313" key="3">
    <source>
        <dbReference type="Proteomes" id="UP001419268"/>
    </source>
</evidence>
<name>A0AAP0KB59_9MAGN</name>